<protein>
    <submittedName>
        <fullName evidence="1">Uncharacterized protein</fullName>
    </submittedName>
</protein>
<reference evidence="1" key="1">
    <citation type="submission" date="2021-01" db="EMBL/GenBank/DDBJ databases">
        <title>Whole genome shotgun sequence of Rhizocola hellebori NBRC 109834.</title>
        <authorList>
            <person name="Komaki H."/>
            <person name="Tamura T."/>
        </authorList>
    </citation>
    <scope>NUCLEOTIDE SEQUENCE</scope>
    <source>
        <strain evidence="1">NBRC 109834</strain>
    </source>
</reference>
<organism evidence="1 2">
    <name type="scientific">Rhizocola hellebori</name>
    <dbReference type="NCBI Taxonomy" id="1392758"/>
    <lineage>
        <taxon>Bacteria</taxon>
        <taxon>Bacillati</taxon>
        <taxon>Actinomycetota</taxon>
        <taxon>Actinomycetes</taxon>
        <taxon>Micromonosporales</taxon>
        <taxon>Micromonosporaceae</taxon>
        <taxon>Rhizocola</taxon>
    </lineage>
</organism>
<proteinExistence type="predicted"/>
<dbReference type="EMBL" id="BONY01000044">
    <property type="protein sequence ID" value="GIH08077.1"/>
    <property type="molecule type" value="Genomic_DNA"/>
</dbReference>
<evidence type="ECO:0000313" key="1">
    <source>
        <dbReference type="EMBL" id="GIH08077.1"/>
    </source>
</evidence>
<gene>
    <name evidence="1" type="ORF">Rhe02_61440</name>
</gene>
<keyword evidence="2" id="KW-1185">Reference proteome</keyword>
<dbReference type="AlphaFoldDB" id="A0A8J3QEC9"/>
<sequence>MVALVRRGWLWRRLLGAKLSENAAWITVAKPHPAFEEQLAPYLPAVAEFRTAKGGLAPAKTGSAVPWIVALILGSLCVLGSLTEILAQLWSAAVGAAPRSRNCAAAQDFDSRCRTICITRMISRTRSPLVFSNAFTSPG</sequence>
<evidence type="ECO:0000313" key="2">
    <source>
        <dbReference type="Proteomes" id="UP000612899"/>
    </source>
</evidence>
<comment type="caution">
    <text evidence="1">The sequence shown here is derived from an EMBL/GenBank/DDBJ whole genome shotgun (WGS) entry which is preliminary data.</text>
</comment>
<accession>A0A8J3QEC9</accession>
<name>A0A8J3QEC9_9ACTN</name>
<dbReference type="Proteomes" id="UP000612899">
    <property type="component" value="Unassembled WGS sequence"/>
</dbReference>